<dbReference type="Proteomes" id="UP000570678">
    <property type="component" value="Unassembled WGS sequence"/>
</dbReference>
<dbReference type="SUPFAM" id="SSF53850">
    <property type="entry name" value="Periplasmic binding protein-like II"/>
    <property type="match status" value="1"/>
</dbReference>
<organism evidence="5 6">
    <name type="scientific">Nocardia flavorosea</name>
    <dbReference type="NCBI Taxonomy" id="53429"/>
    <lineage>
        <taxon>Bacteria</taxon>
        <taxon>Bacillati</taxon>
        <taxon>Actinomycetota</taxon>
        <taxon>Actinomycetes</taxon>
        <taxon>Mycobacteriales</taxon>
        <taxon>Nocardiaceae</taxon>
        <taxon>Nocardia</taxon>
    </lineage>
</organism>
<comment type="caution">
    <text evidence="5">The sequence shown here is derived from an EMBL/GenBank/DDBJ whole genome shotgun (WGS) entry which is preliminary data.</text>
</comment>
<dbReference type="PANTHER" id="PTHR30024:SF47">
    <property type="entry name" value="TAURINE-BINDING PERIPLASMIC PROTEIN"/>
    <property type="match status" value="1"/>
</dbReference>
<accession>A0A846YPJ5</accession>
<gene>
    <name evidence="5" type="ORF">HGA15_25520</name>
</gene>
<name>A0A846YPJ5_9NOCA</name>
<evidence type="ECO:0000256" key="3">
    <source>
        <dbReference type="ARBA" id="ARBA00022729"/>
    </source>
</evidence>
<proteinExistence type="inferred from homology"/>
<dbReference type="RefSeq" id="WP_168433939.1">
    <property type="nucleotide sequence ID" value="NZ_JAAXOT010000015.1"/>
</dbReference>
<comment type="similarity">
    <text evidence="2">Belongs to the bacterial solute-binding protein SsuA/TauA family.</text>
</comment>
<keyword evidence="3 4" id="KW-0732">Signal</keyword>
<sequence>MKPQRKTTAGRRVRILGIGVVAALALTACGASGSESDGPKVVVGGSDIGIAALMVEAIEQAGSELGVEVEYKPMAQKTAQIALTNGDIDMGFMSMVNLAAAREQGHEVVGVAPTWAANSSMLVKEGSPYRSAEDLKGEPVASLHRTVSVFAESYFVLGDMGIDMEQDYRLMLADSGGLLQGLLDTGEMKAITQYEPNTTRMLYEGGYREVFHTSNYWQDKGRALVPSQNWAARKDWLQANDPDLIQRLAARATEIAKTDASVYEANADAVNLPAPEGTTLLFERFAPLLLLGYTGENLAAAQEELDLAKQLGLLHGDHDVTTLVLAADEEAQS</sequence>
<reference evidence="5 6" key="1">
    <citation type="submission" date="2020-04" db="EMBL/GenBank/DDBJ databases">
        <title>MicrobeNet Type strains.</title>
        <authorList>
            <person name="Nicholson A.C."/>
        </authorList>
    </citation>
    <scope>NUCLEOTIDE SEQUENCE [LARGE SCALE GENOMIC DNA]</scope>
    <source>
        <strain evidence="5 6">JCM 3332</strain>
    </source>
</reference>
<evidence type="ECO:0000313" key="5">
    <source>
        <dbReference type="EMBL" id="NKY59454.1"/>
    </source>
</evidence>
<dbReference type="EMBL" id="JAAXOT010000015">
    <property type="protein sequence ID" value="NKY59454.1"/>
    <property type="molecule type" value="Genomic_DNA"/>
</dbReference>
<dbReference type="GO" id="GO:0042597">
    <property type="term" value="C:periplasmic space"/>
    <property type="evidence" value="ECO:0007669"/>
    <property type="project" value="UniProtKB-SubCell"/>
</dbReference>
<dbReference type="PROSITE" id="PS51257">
    <property type="entry name" value="PROKAR_LIPOPROTEIN"/>
    <property type="match status" value="1"/>
</dbReference>
<keyword evidence="6" id="KW-1185">Reference proteome</keyword>
<evidence type="ECO:0000256" key="2">
    <source>
        <dbReference type="ARBA" id="ARBA00010742"/>
    </source>
</evidence>
<evidence type="ECO:0000313" key="6">
    <source>
        <dbReference type="Proteomes" id="UP000570678"/>
    </source>
</evidence>
<dbReference type="AlphaFoldDB" id="A0A846YPJ5"/>
<dbReference type="Gene3D" id="3.40.190.10">
    <property type="entry name" value="Periplasmic binding protein-like II"/>
    <property type="match status" value="2"/>
</dbReference>
<evidence type="ECO:0000256" key="4">
    <source>
        <dbReference type="SAM" id="SignalP"/>
    </source>
</evidence>
<dbReference type="PANTHER" id="PTHR30024">
    <property type="entry name" value="ALIPHATIC SULFONATES-BINDING PROTEIN-RELATED"/>
    <property type="match status" value="1"/>
</dbReference>
<feature type="signal peptide" evidence="4">
    <location>
        <begin position="1"/>
        <end position="33"/>
    </location>
</feature>
<comment type="subcellular location">
    <subcellularLocation>
        <location evidence="1">Periplasm</location>
    </subcellularLocation>
</comment>
<dbReference type="Pfam" id="PF12974">
    <property type="entry name" value="Phosphonate-bd"/>
    <property type="match status" value="1"/>
</dbReference>
<protein>
    <submittedName>
        <fullName evidence="5">ABC transporter substrate-binding protein</fullName>
    </submittedName>
</protein>
<evidence type="ECO:0000256" key="1">
    <source>
        <dbReference type="ARBA" id="ARBA00004418"/>
    </source>
</evidence>
<feature type="chain" id="PRO_5032470795" evidence="4">
    <location>
        <begin position="34"/>
        <end position="333"/>
    </location>
</feature>